<dbReference type="Pfam" id="PF09350">
    <property type="entry name" value="DJC28_CD"/>
    <property type="match status" value="1"/>
</dbReference>
<dbReference type="RefSeq" id="WP_204939033.1">
    <property type="nucleotide sequence ID" value="NZ_BAAAUM010000001.1"/>
</dbReference>
<feature type="domain" description="DnaJ homologue subfamily C member 28 conserved" evidence="2">
    <location>
        <begin position="31"/>
        <end position="96"/>
    </location>
</feature>
<dbReference type="AlphaFoldDB" id="A0A9W6M806"/>
<feature type="region of interest" description="Disordered" evidence="1">
    <location>
        <begin position="146"/>
        <end position="182"/>
    </location>
</feature>
<reference evidence="3" key="2">
    <citation type="submission" date="2023-01" db="EMBL/GenBank/DDBJ databases">
        <authorList>
            <person name="Sun Q."/>
            <person name="Evtushenko L."/>
        </authorList>
    </citation>
    <scope>NUCLEOTIDE SEQUENCE</scope>
    <source>
        <strain evidence="3">VKM Ac-1958</strain>
    </source>
</reference>
<evidence type="ECO:0000259" key="2">
    <source>
        <dbReference type="Pfam" id="PF09350"/>
    </source>
</evidence>
<comment type="caution">
    <text evidence="3">The sequence shown here is derived from an EMBL/GenBank/DDBJ whole genome shotgun (WGS) entry which is preliminary data.</text>
</comment>
<sequence length="182" mass="20658">MRDDDETESVPEHGAGGPPRWSTTEERWAAVELTIQMAIDRGEFDNLPGAGKPIEGLGTTNDPDWWIRRKIQTEDLTGLAPPAFQLRKESAEVEEILDAMWHESDVREYLKEFNKRVRHARMQLLGGPPVVTPLRDIDDDVRAWHERKRASTAAASAPSSPAPKRRLWWRRSRPSERSGAGD</sequence>
<feature type="compositionally biased region" description="Basic residues" evidence="1">
    <location>
        <begin position="163"/>
        <end position="172"/>
    </location>
</feature>
<dbReference type="Proteomes" id="UP001142325">
    <property type="component" value="Unassembled WGS sequence"/>
</dbReference>
<dbReference type="EMBL" id="BSET01000001">
    <property type="protein sequence ID" value="GLK01385.1"/>
    <property type="molecule type" value="Genomic_DNA"/>
</dbReference>
<reference evidence="3" key="1">
    <citation type="journal article" date="2014" name="Int. J. Syst. Evol. Microbiol.">
        <title>Complete genome sequence of Corynebacterium casei LMG S-19264T (=DSM 44701T), isolated from a smear-ripened cheese.</title>
        <authorList>
            <consortium name="US DOE Joint Genome Institute (JGI-PGF)"/>
            <person name="Walter F."/>
            <person name="Albersmeier A."/>
            <person name="Kalinowski J."/>
            <person name="Ruckert C."/>
        </authorList>
    </citation>
    <scope>NUCLEOTIDE SEQUENCE</scope>
    <source>
        <strain evidence="3">VKM Ac-1958</strain>
    </source>
</reference>
<feature type="region of interest" description="Disordered" evidence="1">
    <location>
        <begin position="1"/>
        <end position="25"/>
    </location>
</feature>
<evidence type="ECO:0000256" key="1">
    <source>
        <dbReference type="SAM" id="MobiDB-lite"/>
    </source>
</evidence>
<evidence type="ECO:0000313" key="4">
    <source>
        <dbReference type="Proteomes" id="UP001142325"/>
    </source>
</evidence>
<dbReference type="InterPro" id="IPR018961">
    <property type="entry name" value="DnaJ_homolog_subfam-C_membr-28"/>
</dbReference>
<protein>
    <recommendedName>
        <fullName evidence="2">DnaJ homologue subfamily C member 28 conserved domain-containing protein</fullName>
    </recommendedName>
</protein>
<name>A0A9W6M806_9MICO</name>
<keyword evidence="4" id="KW-1185">Reference proteome</keyword>
<gene>
    <name evidence="3" type="ORF">GCM10017596_11000</name>
</gene>
<accession>A0A9W6M806</accession>
<evidence type="ECO:0000313" key="3">
    <source>
        <dbReference type="EMBL" id="GLK01385.1"/>
    </source>
</evidence>
<organism evidence="3 4">
    <name type="scientific">Microbacterium keratanolyticum</name>
    <dbReference type="NCBI Taxonomy" id="67574"/>
    <lineage>
        <taxon>Bacteria</taxon>
        <taxon>Bacillati</taxon>
        <taxon>Actinomycetota</taxon>
        <taxon>Actinomycetes</taxon>
        <taxon>Micrococcales</taxon>
        <taxon>Microbacteriaceae</taxon>
        <taxon>Microbacterium</taxon>
    </lineage>
</organism>
<proteinExistence type="predicted"/>